<accession>A0A540KL58</accession>
<evidence type="ECO:0000313" key="2">
    <source>
        <dbReference type="EMBL" id="TQD74956.1"/>
    </source>
</evidence>
<gene>
    <name evidence="2" type="ORF">C1H46_039515</name>
</gene>
<evidence type="ECO:0000313" key="3">
    <source>
        <dbReference type="Proteomes" id="UP000315295"/>
    </source>
</evidence>
<evidence type="ECO:0000256" key="1">
    <source>
        <dbReference type="SAM" id="MobiDB-lite"/>
    </source>
</evidence>
<dbReference type="Proteomes" id="UP000315295">
    <property type="component" value="Unassembled WGS sequence"/>
</dbReference>
<organism evidence="2 3">
    <name type="scientific">Malus baccata</name>
    <name type="common">Siberian crab apple</name>
    <name type="synonym">Pyrus baccata</name>
    <dbReference type="NCBI Taxonomy" id="106549"/>
    <lineage>
        <taxon>Eukaryota</taxon>
        <taxon>Viridiplantae</taxon>
        <taxon>Streptophyta</taxon>
        <taxon>Embryophyta</taxon>
        <taxon>Tracheophyta</taxon>
        <taxon>Spermatophyta</taxon>
        <taxon>Magnoliopsida</taxon>
        <taxon>eudicotyledons</taxon>
        <taxon>Gunneridae</taxon>
        <taxon>Pentapetalae</taxon>
        <taxon>rosids</taxon>
        <taxon>fabids</taxon>
        <taxon>Rosales</taxon>
        <taxon>Rosaceae</taxon>
        <taxon>Amygdaloideae</taxon>
        <taxon>Maleae</taxon>
        <taxon>Malus</taxon>
    </lineage>
</organism>
<keyword evidence="3" id="KW-1185">Reference proteome</keyword>
<feature type="compositionally biased region" description="Low complexity" evidence="1">
    <location>
        <begin position="33"/>
        <end position="50"/>
    </location>
</feature>
<comment type="caution">
    <text evidence="2">The sequence shown here is derived from an EMBL/GenBank/DDBJ whole genome shotgun (WGS) entry which is preliminary data.</text>
</comment>
<protein>
    <submittedName>
        <fullName evidence="2">Uncharacterized protein</fullName>
    </submittedName>
</protein>
<feature type="region of interest" description="Disordered" evidence="1">
    <location>
        <begin position="20"/>
        <end position="93"/>
    </location>
</feature>
<dbReference type="EMBL" id="VIEB01001138">
    <property type="protein sequence ID" value="TQD74956.1"/>
    <property type="molecule type" value="Genomic_DNA"/>
</dbReference>
<name>A0A540KL58_MALBA</name>
<reference evidence="2 3" key="1">
    <citation type="journal article" date="2019" name="G3 (Bethesda)">
        <title>Sequencing of a Wild Apple (Malus baccata) Genome Unravels the Differences Between Cultivated and Wild Apple Species Regarding Disease Resistance and Cold Tolerance.</title>
        <authorList>
            <person name="Chen X."/>
        </authorList>
    </citation>
    <scope>NUCLEOTIDE SEQUENCE [LARGE SCALE GENOMIC DNA]</scope>
    <source>
        <strain evidence="3">cv. Shandingzi</strain>
        <tissue evidence="2">Leaves</tissue>
    </source>
</reference>
<dbReference type="AlphaFoldDB" id="A0A540KL58"/>
<sequence length="165" mass="17322">MGSKLRKAKPALGLNTCLYVPQNREESPPASNDAATSVLSDAVSSSSLLSPMGAEEEEKQTTGHLGRGGPAPPLVEASSQDRFVRDKSKSSSPISIVSNFWKKSATLEVTQHWRTKQTPTYSVGAGQSWALSVCRGFGIGMWVATGAYGEGEGDDFEGALGGDGD</sequence>
<proteinExistence type="predicted"/>